<dbReference type="SMART" id="SM00829">
    <property type="entry name" value="PKS_ER"/>
    <property type="match status" value="1"/>
</dbReference>
<evidence type="ECO:0000256" key="2">
    <source>
        <dbReference type="ARBA" id="ARBA00022723"/>
    </source>
</evidence>
<dbReference type="EMBL" id="FOSW01000013">
    <property type="protein sequence ID" value="SFL56152.1"/>
    <property type="molecule type" value="Genomic_DNA"/>
</dbReference>
<dbReference type="PANTHER" id="PTHR43401">
    <property type="entry name" value="L-THREONINE 3-DEHYDROGENASE"/>
    <property type="match status" value="1"/>
</dbReference>
<evidence type="ECO:0000259" key="6">
    <source>
        <dbReference type="SMART" id="SM00829"/>
    </source>
</evidence>
<dbReference type="SUPFAM" id="SSF50129">
    <property type="entry name" value="GroES-like"/>
    <property type="match status" value="1"/>
</dbReference>
<feature type="domain" description="Enoyl reductase (ER)" evidence="6">
    <location>
        <begin position="8"/>
        <end position="338"/>
    </location>
</feature>
<dbReference type="InterPro" id="IPR013149">
    <property type="entry name" value="ADH-like_C"/>
</dbReference>
<proteinExistence type="inferred from homology"/>
<evidence type="ECO:0000256" key="4">
    <source>
        <dbReference type="ARBA" id="ARBA00023002"/>
    </source>
</evidence>
<dbReference type="AlphaFoldDB" id="A0A1I4IP73"/>
<organism evidence="7 8">
    <name type="scientific">Geodermatophilus ruber</name>
    <dbReference type="NCBI Taxonomy" id="504800"/>
    <lineage>
        <taxon>Bacteria</taxon>
        <taxon>Bacillati</taxon>
        <taxon>Actinomycetota</taxon>
        <taxon>Actinomycetes</taxon>
        <taxon>Geodermatophilales</taxon>
        <taxon>Geodermatophilaceae</taxon>
        <taxon>Geodermatophilus</taxon>
    </lineage>
</organism>
<dbReference type="InterPro" id="IPR050129">
    <property type="entry name" value="Zn_alcohol_dh"/>
</dbReference>
<dbReference type="InterPro" id="IPR013154">
    <property type="entry name" value="ADH-like_N"/>
</dbReference>
<evidence type="ECO:0000313" key="8">
    <source>
        <dbReference type="Proteomes" id="UP000199152"/>
    </source>
</evidence>
<dbReference type="STRING" id="504800.SAMN04488085_11373"/>
<comment type="similarity">
    <text evidence="5">Belongs to the zinc-containing alcohol dehydrogenase family.</text>
</comment>
<dbReference type="InParanoid" id="A0A1I4IP73"/>
<dbReference type="Pfam" id="PF00107">
    <property type="entry name" value="ADH_zinc_N"/>
    <property type="match status" value="1"/>
</dbReference>
<dbReference type="SUPFAM" id="SSF51735">
    <property type="entry name" value="NAD(P)-binding Rossmann-fold domains"/>
    <property type="match status" value="1"/>
</dbReference>
<dbReference type="GO" id="GO:0008270">
    <property type="term" value="F:zinc ion binding"/>
    <property type="evidence" value="ECO:0007669"/>
    <property type="project" value="InterPro"/>
</dbReference>
<sequence length="342" mass="36112">MLGAYLRGDRTVELREVPDPEPGYGQVVLAMRACTIGDSDLRSIYREHRGTGPEAYRGVIAGHEPAGEVVEVGPGVRRLRVGDRVAVYPVSGCGLCAECRRGYQVGCMSPSRAAYGWQRDGGHADLLLAEERDALPLPEELTWLDGACAACEFVTAYEALCRIGVSGRDRLLVTGLGPLGLAAGLLGKALGVTVVVGADPSPERRKLACDVGAVDFAVRGSDEQLTGLLGPGAETSIDCSGSGAGQPAALRHTHRWGRAALVGEGGTLTVDVSDVLIHRQLTVVGSWLSSTWRMAELLDHLARWDLHPEQVVTHRFALADAAEAYATADTGTGGKVGIVWTP</sequence>
<dbReference type="GO" id="GO:0016491">
    <property type="term" value="F:oxidoreductase activity"/>
    <property type="evidence" value="ECO:0007669"/>
    <property type="project" value="UniProtKB-KW"/>
</dbReference>
<gene>
    <name evidence="7" type="ORF">SAMN04488085_11373</name>
</gene>
<dbReference type="Gene3D" id="3.90.180.10">
    <property type="entry name" value="Medium-chain alcohol dehydrogenases, catalytic domain"/>
    <property type="match status" value="1"/>
</dbReference>
<keyword evidence="4" id="KW-0560">Oxidoreductase</keyword>
<accession>A0A1I4IP73</accession>
<dbReference type="InterPro" id="IPR036291">
    <property type="entry name" value="NAD(P)-bd_dom_sf"/>
</dbReference>
<keyword evidence="8" id="KW-1185">Reference proteome</keyword>
<evidence type="ECO:0000256" key="3">
    <source>
        <dbReference type="ARBA" id="ARBA00022833"/>
    </source>
</evidence>
<dbReference type="PROSITE" id="PS00059">
    <property type="entry name" value="ADH_ZINC"/>
    <property type="match status" value="1"/>
</dbReference>
<dbReference type="InterPro" id="IPR002328">
    <property type="entry name" value="ADH_Zn_CS"/>
</dbReference>
<dbReference type="PANTHER" id="PTHR43401:SF5">
    <property type="entry name" value="ALCOHOL DEHYDROGENASE-RELATED"/>
    <property type="match status" value="1"/>
</dbReference>
<dbReference type="OrthoDB" id="241504at2"/>
<evidence type="ECO:0000256" key="5">
    <source>
        <dbReference type="RuleBase" id="RU361277"/>
    </source>
</evidence>
<name>A0A1I4IP73_9ACTN</name>
<evidence type="ECO:0000313" key="7">
    <source>
        <dbReference type="EMBL" id="SFL56152.1"/>
    </source>
</evidence>
<dbReference type="RefSeq" id="WP_091327896.1">
    <property type="nucleotide sequence ID" value="NZ_FOSW01000013.1"/>
</dbReference>
<comment type="cofactor">
    <cofactor evidence="1 5">
        <name>Zn(2+)</name>
        <dbReference type="ChEBI" id="CHEBI:29105"/>
    </cofactor>
</comment>
<keyword evidence="3 5" id="KW-0862">Zinc</keyword>
<dbReference type="Pfam" id="PF08240">
    <property type="entry name" value="ADH_N"/>
    <property type="match status" value="1"/>
</dbReference>
<dbReference type="Proteomes" id="UP000199152">
    <property type="component" value="Unassembled WGS sequence"/>
</dbReference>
<protein>
    <submittedName>
        <fullName evidence="7">Threonine dehydrogenase</fullName>
    </submittedName>
</protein>
<keyword evidence="2 5" id="KW-0479">Metal-binding</keyword>
<dbReference type="InterPro" id="IPR020843">
    <property type="entry name" value="ER"/>
</dbReference>
<dbReference type="Gene3D" id="3.40.50.720">
    <property type="entry name" value="NAD(P)-binding Rossmann-like Domain"/>
    <property type="match status" value="1"/>
</dbReference>
<reference evidence="7 8" key="1">
    <citation type="submission" date="2016-10" db="EMBL/GenBank/DDBJ databases">
        <authorList>
            <person name="de Groot N.N."/>
        </authorList>
    </citation>
    <scope>NUCLEOTIDE SEQUENCE [LARGE SCALE GENOMIC DNA]</scope>
    <source>
        <strain evidence="7 8">DSM 45317</strain>
    </source>
</reference>
<dbReference type="InterPro" id="IPR011032">
    <property type="entry name" value="GroES-like_sf"/>
</dbReference>
<evidence type="ECO:0000256" key="1">
    <source>
        <dbReference type="ARBA" id="ARBA00001947"/>
    </source>
</evidence>